<feature type="compositionally biased region" description="Low complexity" evidence="7">
    <location>
        <begin position="1866"/>
        <end position="1875"/>
    </location>
</feature>
<keyword evidence="5" id="KW-0862">Zinc</keyword>
<evidence type="ECO:0000256" key="6">
    <source>
        <dbReference type="ARBA" id="ARBA00049349"/>
    </source>
</evidence>
<evidence type="ECO:0000259" key="10">
    <source>
        <dbReference type="PROSITE" id="PS51805"/>
    </source>
</evidence>
<dbReference type="Pfam" id="PF13771">
    <property type="entry name" value="zf-HC5HC2H"/>
    <property type="match status" value="1"/>
</dbReference>
<evidence type="ECO:0000259" key="8">
    <source>
        <dbReference type="PROSITE" id="PS51183"/>
    </source>
</evidence>
<feature type="region of interest" description="Disordered" evidence="7">
    <location>
        <begin position="1002"/>
        <end position="1062"/>
    </location>
</feature>
<evidence type="ECO:0000256" key="5">
    <source>
        <dbReference type="ARBA" id="ARBA00022833"/>
    </source>
</evidence>
<dbReference type="PANTHER" id="PTHR10694:SF7">
    <property type="entry name" value="[HISTONE H3]-TRIMETHYL-L-LYSINE(9) DEMETHYLASE"/>
    <property type="match status" value="1"/>
</dbReference>
<feature type="compositionally biased region" description="Polar residues" evidence="7">
    <location>
        <begin position="1447"/>
        <end position="1464"/>
    </location>
</feature>
<comment type="catalytic activity">
    <reaction evidence="6">
        <text>N(6),N(6),N(6)-trimethyl-L-lysyl(9)-[histone H3] + 2 2-oxoglutarate + 2 O2 = N(6)-methyl-L-lysyl(9)-[histone H3] + 2 formaldehyde + 2 succinate + 2 CO2</text>
        <dbReference type="Rhea" id="RHEA:60200"/>
        <dbReference type="Rhea" id="RHEA-COMP:15538"/>
        <dbReference type="Rhea" id="RHEA-COMP:15542"/>
        <dbReference type="ChEBI" id="CHEBI:15379"/>
        <dbReference type="ChEBI" id="CHEBI:16526"/>
        <dbReference type="ChEBI" id="CHEBI:16810"/>
        <dbReference type="ChEBI" id="CHEBI:16842"/>
        <dbReference type="ChEBI" id="CHEBI:30031"/>
        <dbReference type="ChEBI" id="CHEBI:61929"/>
        <dbReference type="ChEBI" id="CHEBI:61961"/>
        <dbReference type="EC" id="1.14.11.66"/>
    </reaction>
</comment>
<dbReference type="InterPro" id="IPR013083">
    <property type="entry name" value="Znf_RING/FYVE/PHD"/>
</dbReference>
<feature type="domain" description="JmjN" evidence="8">
    <location>
        <begin position="58"/>
        <end position="99"/>
    </location>
</feature>
<dbReference type="SMART" id="SM00545">
    <property type="entry name" value="JmjN"/>
    <property type="match status" value="1"/>
</dbReference>
<dbReference type="CDD" id="cd15571">
    <property type="entry name" value="ePHD"/>
    <property type="match status" value="1"/>
</dbReference>
<feature type="region of interest" description="Disordered" evidence="7">
    <location>
        <begin position="1443"/>
        <end position="1478"/>
    </location>
</feature>
<keyword evidence="3" id="KW-0479">Metal-binding</keyword>
<evidence type="ECO:0000256" key="4">
    <source>
        <dbReference type="ARBA" id="ARBA00022771"/>
    </source>
</evidence>
<dbReference type="PROSITE" id="PS51805">
    <property type="entry name" value="EPHD"/>
    <property type="match status" value="1"/>
</dbReference>
<feature type="region of interest" description="Disordered" evidence="7">
    <location>
        <begin position="1689"/>
        <end position="1726"/>
    </location>
</feature>
<feature type="compositionally biased region" description="Acidic residues" evidence="7">
    <location>
        <begin position="1656"/>
        <end position="1666"/>
    </location>
</feature>
<feature type="domain" description="JmjC" evidence="9">
    <location>
        <begin position="309"/>
        <end position="475"/>
    </location>
</feature>
<dbReference type="Gene3D" id="3.30.40.10">
    <property type="entry name" value="Zinc/RING finger domain, C3HC4 (zinc finger)"/>
    <property type="match status" value="1"/>
</dbReference>
<feature type="compositionally biased region" description="Polar residues" evidence="7">
    <location>
        <begin position="1622"/>
        <end position="1631"/>
    </location>
</feature>
<feature type="compositionally biased region" description="Polar residues" evidence="7">
    <location>
        <begin position="1017"/>
        <end position="1041"/>
    </location>
</feature>
<reference evidence="11" key="2">
    <citation type="submission" date="2021-10" db="EMBL/GenBank/DDBJ databases">
        <title>Phylogenomics reveals ancestral predisposition of the termite-cultivated fungus Termitomyces towards a domesticated lifestyle.</title>
        <authorList>
            <person name="Auxier B."/>
            <person name="Grum-Grzhimaylo A."/>
            <person name="Cardenas M.E."/>
            <person name="Lodge J.D."/>
            <person name="Laessoe T."/>
            <person name="Pedersen O."/>
            <person name="Smith M.E."/>
            <person name="Kuyper T.W."/>
            <person name="Franco-Molano E.A."/>
            <person name="Baroni T.J."/>
            <person name="Aanen D.K."/>
        </authorList>
    </citation>
    <scope>NUCLEOTIDE SEQUENCE</scope>
    <source>
        <strain evidence="11">AP01</strain>
        <tissue evidence="11">Mycelium</tissue>
    </source>
</reference>
<sequence length="1972" mass="216161">MSSSHSPSLTPSRSPSPAPPVQPDHFYGSEDIQLPPSPNSDGKTWLDPEDDPLAHRGIPVFKPTMQDFEDFEAYVTKLECWGSKSGIVKIIPPKEWTEALPDLKEQLANVKIQTPIEQHMLGRGGLFRQENMEKRKLMSVREWAELCAKDEFRAPAVTEVGLHARSANVKPRTRKTRKKEIIKAESAGPDLGVVKEEPVDRDAAVLSPPNSVGNPLSPETDDALESKPKAKKRIAATKEAREAALAGRAVKDRDFVEAFNPHQDWLPHDTKASDYTREFCQMLERQYWRNLGLGKPAWYGADSQGSLYTDETKAWNVAHLPSALTRLLPADDQGLPGVNTPYLYFGMWRATFAWHVEDMDLFSINYIHFGAPKFWYAIPQGRAGALEQTMRGYFPKDTTNCPQFLRHKSFLASPTILAQSSCRPNFLVHHAGEFVITFPRGYHAGFNLGFNCAESVNFALESWIELGRRAKACECIPDSVRIDVDQLLRDREEDSVNPPEPPKAKHPVFKKDNDAKAKATRKRKAVKLEEEEPPAKKFKIRLSPTKVAAPAPAAAPKAPLPKLSITLKLGPRPAAPEPFPCCLCVSMDRAGLLRVYDPPVGRKDAEEAAGNPKEWLAHEQCASIIPETWVDEIELGPGRVKEKVVYGVDGIVKDRWHLKCSACTKNRLKAHGAPIQCTKGKCSKAFHVSCARDGAASNILFSAEREVEKEVVLLEPTAPPSAALGMPPHPDAIHVDPSVSPTDVNGMMADSIQSSRVLKVIKKLEVQVLCAQHNPVVAAAKKEAKQDKIRLELIALPPMTRIKIRVSSGVFEVSLIRVIEETKSVEVLWDKGDKREFKWNSVIFGNTEAPVQQKPSEVAPKTEREFLVSLEADHVTFISMSAGTTGLPVPTYSSVRAAAASRTPQATKYQSMTDSSKTRTQLYGAPSTQYAHAHPLGAYDYWQQHYQYTAVDPSNPYRYPGYYPPAPHDHPTATSSSQYAGSSSPYLAYAYVQNQYPGPQYHWQPPYQGHHVPHLRPQTSVQHASSSPQPFTGASTPSHSPQDPPPSAAAVHLPPDVQDGLYKGITLSSSQSAPFSEMPRDNSNNSHLCDTDMAGLGEENAKSKLLKTGATYGLGRKDCPLIISNKKVSSHHCDFEVKQFSGEDASDPTRRPMLEFVNMKDKGMRIARAGEQILVNPRETHELQDGDCLQIVHIPNPHVTHHIVPSYTAQPLVAASLLSACHFAKLEWLTEVIRLGTLPKVAQGISLESSFDLPPLNNYRPTFSPSLPTSQKEFRVWEPNEERLMMFSTLRFLYVDEKARIGDYKEVIERGGGSFETFDIAGGQSKFHRALARGQAKEGKKQVVVGKEKSISAAVGKEAWRELVEEAKSFGLHIIDPEIIVQAVIELDMTLLDTPPSQEMEVDEGEGSTSLPDFIPNTHSEEPSIVPPEPEQRTAPIRRLIRRAASRQASQEPTSVPTLTTQKTPEAEELPEVPPPRKALTRRVKPGGVPLVIGLDDPSVVLNAVPDLSVSAPPSPPPLAIVDLTAPTPLRPNRLKRRVGTGAPDSMGSQVMGFSFGLDEPTEEPPLKKFKALFDASHPDNVQSGAFDGSAFDESGLPTTYGSSSQTQSQSQTQSKAGRSGRTASAANLSTLREGEEETQNSPQVARGTKRSLADVQEDIAMDDASGDAVSGSVTKKRAVASNAVENVLSTSKPLGAHALLKPPSTAAPKAKSKASGALPGKPDQDAKFLKAIASTKRGKKNEDDFDRDFNKLKISKPELAHEEPEEEWAVLADFGDDSNKGDVVRKAKIELVLNEGNDYGMGAGYWKGGKSQMQTQGDFGATQSRSQANSEPTPAQTFGRSQALQVINDSDDSDAAPIRKRKAPARAASRASSRARSDVPSKRASTSTKASAKSQALFIQDSDDQDEMQVINRDNQSIAIGSDEDQTLRSTRPETQRTTRAASKKPAAILVDDDSDDGAVFKGFKGKTRRR</sequence>
<dbReference type="GO" id="GO:0008270">
    <property type="term" value="F:zinc ion binding"/>
    <property type="evidence" value="ECO:0007669"/>
    <property type="project" value="UniProtKB-KW"/>
</dbReference>
<feature type="compositionally biased region" description="Low complexity" evidence="7">
    <location>
        <begin position="1603"/>
        <end position="1615"/>
    </location>
</feature>
<dbReference type="PANTHER" id="PTHR10694">
    <property type="entry name" value="LYSINE-SPECIFIC DEMETHYLASE"/>
    <property type="match status" value="1"/>
</dbReference>
<feature type="region of interest" description="Disordered" evidence="7">
    <location>
        <begin position="491"/>
        <end position="532"/>
    </location>
</feature>
<comment type="similarity">
    <text evidence="1">Belongs to the JHDM3 histone demethylase family.</text>
</comment>
<feature type="compositionally biased region" description="Low complexity" evidence="7">
    <location>
        <begin position="1883"/>
        <end position="1895"/>
    </location>
</feature>
<dbReference type="SMART" id="SM00558">
    <property type="entry name" value="JmjC"/>
    <property type="match status" value="1"/>
</dbReference>
<dbReference type="GO" id="GO:0010468">
    <property type="term" value="P:regulation of gene expression"/>
    <property type="evidence" value="ECO:0007669"/>
    <property type="project" value="TreeGrafter"/>
</dbReference>
<evidence type="ECO:0000256" key="2">
    <source>
        <dbReference type="ARBA" id="ARBA00012900"/>
    </source>
</evidence>
<feature type="compositionally biased region" description="Low complexity" evidence="7">
    <location>
        <begin position="1"/>
        <end position="13"/>
    </location>
</feature>
<reference evidence="11" key="1">
    <citation type="submission" date="2020-07" db="EMBL/GenBank/DDBJ databases">
        <authorList>
            <person name="Nieuwenhuis M."/>
            <person name="Van De Peppel L.J.J."/>
        </authorList>
    </citation>
    <scope>NUCLEOTIDE SEQUENCE</scope>
    <source>
        <strain evidence="11">AP01</strain>
        <tissue evidence="11">Mycelium</tissue>
    </source>
</reference>
<feature type="region of interest" description="Disordered" evidence="7">
    <location>
        <begin position="1"/>
        <end position="57"/>
    </location>
</feature>
<dbReference type="GO" id="GO:0051864">
    <property type="term" value="F:histone H3K36 demethylase activity"/>
    <property type="evidence" value="ECO:0007669"/>
    <property type="project" value="TreeGrafter"/>
</dbReference>
<name>A0A9P7GG84_9AGAR</name>
<dbReference type="Proteomes" id="UP000775547">
    <property type="component" value="Unassembled WGS sequence"/>
</dbReference>
<evidence type="ECO:0000256" key="7">
    <source>
        <dbReference type="SAM" id="MobiDB-lite"/>
    </source>
</evidence>
<dbReference type="InterPro" id="IPR003347">
    <property type="entry name" value="JmjC_dom"/>
</dbReference>
<keyword evidence="4" id="KW-0863">Zinc-finger</keyword>
<evidence type="ECO:0000313" key="12">
    <source>
        <dbReference type="Proteomes" id="UP000775547"/>
    </source>
</evidence>
<proteinExistence type="inferred from homology"/>
<accession>A0A9P7GG84</accession>
<comment type="caution">
    <text evidence="11">The sequence shown here is derived from an EMBL/GenBank/DDBJ whole genome shotgun (WGS) entry which is preliminary data.</text>
</comment>
<dbReference type="Pfam" id="PF02373">
    <property type="entry name" value="JmjC"/>
    <property type="match status" value="1"/>
</dbReference>
<feature type="region of interest" description="Disordered" evidence="7">
    <location>
        <begin position="960"/>
        <end position="979"/>
    </location>
</feature>
<dbReference type="EMBL" id="JABCKV010000016">
    <property type="protein sequence ID" value="KAG5646780.1"/>
    <property type="molecule type" value="Genomic_DNA"/>
</dbReference>
<dbReference type="GO" id="GO:0140684">
    <property type="term" value="F:histone H3K9me2/H3K9me3 demethylase activity"/>
    <property type="evidence" value="ECO:0007669"/>
    <property type="project" value="UniProtKB-EC"/>
</dbReference>
<dbReference type="Gene3D" id="2.60.120.650">
    <property type="entry name" value="Cupin"/>
    <property type="match status" value="2"/>
</dbReference>
<evidence type="ECO:0000256" key="1">
    <source>
        <dbReference type="ARBA" id="ARBA00009711"/>
    </source>
</evidence>
<keyword evidence="12" id="KW-1185">Reference proteome</keyword>
<dbReference type="GO" id="GO:0000785">
    <property type="term" value="C:chromatin"/>
    <property type="evidence" value="ECO:0007669"/>
    <property type="project" value="TreeGrafter"/>
</dbReference>
<protein>
    <recommendedName>
        <fullName evidence="2">[histone H3]-trimethyl-L-lysine(9) demethylase</fullName>
        <ecNumber evidence="2">1.14.11.66</ecNumber>
    </recommendedName>
</protein>
<dbReference type="InterPro" id="IPR034732">
    <property type="entry name" value="EPHD"/>
</dbReference>
<gene>
    <name evidence="11" type="ORF">DXG03_002156</name>
</gene>
<dbReference type="InterPro" id="IPR003349">
    <property type="entry name" value="JmjN"/>
</dbReference>
<dbReference type="EC" id="1.14.11.66" evidence="2"/>
<dbReference type="SUPFAM" id="SSF51197">
    <property type="entry name" value="Clavaminate synthase-like"/>
    <property type="match status" value="1"/>
</dbReference>
<evidence type="ECO:0000313" key="11">
    <source>
        <dbReference type="EMBL" id="KAG5646780.1"/>
    </source>
</evidence>
<dbReference type="Pfam" id="PF02375">
    <property type="entry name" value="JmjN"/>
    <property type="match status" value="1"/>
</dbReference>
<feature type="compositionally biased region" description="Low complexity" evidence="7">
    <location>
        <begin position="1699"/>
        <end position="1722"/>
    </location>
</feature>
<dbReference type="OrthoDB" id="9547406at2759"/>
<organism evidence="11 12">
    <name type="scientific">Asterophora parasitica</name>
    <dbReference type="NCBI Taxonomy" id="117018"/>
    <lineage>
        <taxon>Eukaryota</taxon>
        <taxon>Fungi</taxon>
        <taxon>Dikarya</taxon>
        <taxon>Basidiomycota</taxon>
        <taxon>Agaricomycotina</taxon>
        <taxon>Agaricomycetes</taxon>
        <taxon>Agaricomycetidae</taxon>
        <taxon>Agaricales</taxon>
        <taxon>Tricholomatineae</taxon>
        <taxon>Lyophyllaceae</taxon>
        <taxon>Asterophora</taxon>
    </lineage>
</organism>
<feature type="region of interest" description="Disordered" evidence="7">
    <location>
        <begin position="1807"/>
        <end position="1947"/>
    </location>
</feature>
<dbReference type="PROSITE" id="PS51184">
    <property type="entry name" value="JMJC"/>
    <property type="match status" value="1"/>
</dbReference>
<dbReference type="PROSITE" id="PS51183">
    <property type="entry name" value="JMJN"/>
    <property type="match status" value="1"/>
</dbReference>
<evidence type="ECO:0000256" key="3">
    <source>
        <dbReference type="ARBA" id="ARBA00022723"/>
    </source>
</evidence>
<dbReference type="GO" id="GO:0005634">
    <property type="term" value="C:nucleus"/>
    <property type="evidence" value="ECO:0007669"/>
    <property type="project" value="TreeGrafter"/>
</dbReference>
<feature type="compositionally biased region" description="Polar residues" evidence="7">
    <location>
        <begin position="1812"/>
        <end position="1849"/>
    </location>
</feature>
<feature type="region of interest" description="Disordered" evidence="7">
    <location>
        <begin position="204"/>
        <end position="229"/>
    </location>
</feature>
<evidence type="ECO:0000259" key="9">
    <source>
        <dbReference type="PROSITE" id="PS51184"/>
    </source>
</evidence>
<feature type="region of interest" description="Disordered" evidence="7">
    <location>
        <begin position="1532"/>
        <end position="1677"/>
    </location>
</feature>
<feature type="domain" description="PHD-type" evidence="10">
    <location>
        <begin position="592"/>
        <end position="719"/>
    </location>
</feature>